<dbReference type="AlphaFoldDB" id="A0A9N9B6A8"/>
<feature type="compositionally biased region" description="Basic and acidic residues" evidence="1">
    <location>
        <begin position="15"/>
        <end position="40"/>
    </location>
</feature>
<comment type="caution">
    <text evidence="2">The sequence shown here is derived from an EMBL/GenBank/DDBJ whole genome shotgun (WGS) entry which is preliminary data.</text>
</comment>
<keyword evidence="3" id="KW-1185">Reference proteome</keyword>
<reference evidence="2" key="1">
    <citation type="submission" date="2021-06" db="EMBL/GenBank/DDBJ databases">
        <authorList>
            <person name="Kallberg Y."/>
            <person name="Tangrot J."/>
            <person name="Rosling A."/>
        </authorList>
    </citation>
    <scope>NUCLEOTIDE SEQUENCE</scope>
    <source>
        <strain evidence="2">IA702</strain>
    </source>
</reference>
<organism evidence="2 3">
    <name type="scientific">Paraglomus occultum</name>
    <dbReference type="NCBI Taxonomy" id="144539"/>
    <lineage>
        <taxon>Eukaryota</taxon>
        <taxon>Fungi</taxon>
        <taxon>Fungi incertae sedis</taxon>
        <taxon>Mucoromycota</taxon>
        <taxon>Glomeromycotina</taxon>
        <taxon>Glomeromycetes</taxon>
        <taxon>Paraglomerales</taxon>
        <taxon>Paraglomeraceae</taxon>
        <taxon>Paraglomus</taxon>
    </lineage>
</organism>
<evidence type="ECO:0000256" key="1">
    <source>
        <dbReference type="SAM" id="MobiDB-lite"/>
    </source>
</evidence>
<accession>A0A9N9B6A8</accession>
<name>A0A9N9B6A8_9GLOM</name>
<feature type="region of interest" description="Disordered" evidence="1">
    <location>
        <begin position="1"/>
        <end position="87"/>
    </location>
</feature>
<dbReference type="OrthoDB" id="2406375at2759"/>
<evidence type="ECO:0000313" key="2">
    <source>
        <dbReference type="EMBL" id="CAG8552247.1"/>
    </source>
</evidence>
<evidence type="ECO:0000313" key="3">
    <source>
        <dbReference type="Proteomes" id="UP000789572"/>
    </source>
</evidence>
<gene>
    <name evidence="2" type="ORF">POCULU_LOCUS5080</name>
</gene>
<dbReference type="Proteomes" id="UP000789572">
    <property type="component" value="Unassembled WGS sequence"/>
</dbReference>
<protein>
    <submittedName>
        <fullName evidence="2">3300_t:CDS:1</fullName>
    </submittedName>
</protein>
<sequence>MLKDHMIVGIGNGIESRKEKEKSDEKPQIAQIDDERKEGELSETESVEAYSPTKITQLKHETNDRTPQQLCPQLLPPQPPSSTSNTVYSTSISGFVSNTICYTGATAINDASDNATYYISDDKSAHAKIETSGYLYRYRPRKPKTKPTRKASHENAFYFNQYDASQRLREEYNREADIEQGSESSGVDLEIDGENFNQYPEEENDINMHDLNAKTCDEASQNMNSFNGAYGPYFPNFTATVLFIWRNRLPLSKIRSHEIKIITKNTPSTAIPTKDAYTISLRETIERILNNPRLCSQMYFGSGIEVEETTEF</sequence>
<proteinExistence type="predicted"/>
<dbReference type="EMBL" id="CAJVPJ010000728">
    <property type="protein sequence ID" value="CAG8552247.1"/>
    <property type="molecule type" value="Genomic_DNA"/>
</dbReference>